<feature type="domain" description="N-acetyltransferase" evidence="1">
    <location>
        <begin position="1"/>
        <end position="152"/>
    </location>
</feature>
<accession>A0A3T0HXI8</accession>
<dbReference type="CDD" id="cd04301">
    <property type="entry name" value="NAT_SF"/>
    <property type="match status" value="1"/>
</dbReference>
<dbReference type="STRING" id="1193713.GCA_001636315_04583"/>
<proteinExistence type="predicted"/>
<keyword evidence="2" id="KW-0808">Transferase</keyword>
<reference evidence="2 3" key="1">
    <citation type="submission" date="2017-07" db="EMBL/GenBank/DDBJ databases">
        <title>The complete genome sequence of Bacillus mesonae strain H20-5, an efficient strain improving plant abiotic stress resistance.</title>
        <authorList>
            <person name="Kim S.Y."/>
            <person name="Song H."/>
            <person name="Sang M.K."/>
            <person name="Weon H.-Y."/>
            <person name="Song J."/>
        </authorList>
    </citation>
    <scope>NUCLEOTIDE SEQUENCE [LARGE SCALE GENOMIC DNA]</scope>
    <source>
        <strain evidence="2 3">H20-5</strain>
    </source>
</reference>
<dbReference type="Gene3D" id="3.40.630.30">
    <property type="match status" value="1"/>
</dbReference>
<dbReference type="InterPro" id="IPR000182">
    <property type="entry name" value="GNAT_dom"/>
</dbReference>
<keyword evidence="3" id="KW-1185">Reference proteome</keyword>
<dbReference type="KEGG" id="nmk:CHR53_10800"/>
<gene>
    <name evidence="2" type="ORF">CHR53_10800</name>
</gene>
<name>A0A3T0HXI8_9BACI</name>
<dbReference type="SUPFAM" id="SSF55729">
    <property type="entry name" value="Acyl-CoA N-acyltransferases (Nat)"/>
    <property type="match status" value="1"/>
</dbReference>
<evidence type="ECO:0000313" key="3">
    <source>
        <dbReference type="Proteomes" id="UP000282892"/>
    </source>
</evidence>
<dbReference type="OrthoDB" id="46888at2"/>
<evidence type="ECO:0000259" key="1">
    <source>
        <dbReference type="PROSITE" id="PS51186"/>
    </source>
</evidence>
<dbReference type="Pfam" id="PF13508">
    <property type="entry name" value="Acetyltransf_7"/>
    <property type="match status" value="1"/>
</dbReference>
<organism evidence="2 3">
    <name type="scientific">Neobacillus mesonae</name>
    <dbReference type="NCBI Taxonomy" id="1193713"/>
    <lineage>
        <taxon>Bacteria</taxon>
        <taxon>Bacillati</taxon>
        <taxon>Bacillota</taxon>
        <taxon>Bacilli</taxon>
        <taxon>Bacillales</taxon>
        <taxon>Bacillaceae</taxon>
        <taxon>Neobacillus</taxon>
    </lineage>
</organism>
<dbReference type="EMBL" id="CP022572">
    <property type="protein sequence ID" value="AZU61727.1"/>
    <property type="molecule type" value="Genomic_DNA"/>
</dbReference>
<dbReference type="PROSITE" id="PS51186">
    <property type="entry name" value="GNAT"/>
    <property type="match status" value="1"/>
</dbReference>
<dbReference type="RefSeq" id="WP_127486489.1">
    <property type="nucleotide sequence ID" value="NZ_CP022572.1"/>
</dbReference>
<dbReference type="InterPro" id="IPR016181">
    <property type="entry name" value="Acyl_CoA_acyltransferase"/>
</dbReference>
<evidence type="ECO:0000313" key="2">
    <source>
        <dbReference type="EMBL" id="AZU61727.1"/>
    </source>
</evidence>
<dbReference type="AlphaFoldDB" id="A0A3T0HXI8"/>
<dbReference type="Proteomes" id="UP000282892">
    <property type="component" value="Chromosome"/>
</dbReference>
<dbReference type="GO" id="GO:0016747">
    <property type="term" value="F:acyltransferase activity, transferring groups other than amino-acyl groups"/>
    <property type="evidence" value="ECO:0007669"/>
    <property type="project" value="InterPro"/>
</dbReference>
<sequence>MIKKLDLQNKSILMDLFDVQKASYLVEAKLINFFEIPPLVESIEDLKNSMEVFYGYFEEEELAGAISCTEEGEELTIGRLVVDPKHFRKGIAQKLLCAIEENHPEIRVYKVSTGKENGPAKNLYLKNGFKTVNQVEASPGLFLSIFEKRKVEQ</sequence>
<protein>
    <submittedName>
        <fullName evidence="2">GNAT family N-acetyltransferase</fullName>
    </submittedName>
</protein>